<dbReference type="Proteomes" id="UP000217696">
    <property type="component" value="Chromosome"/>
</dbReference>
<gene>
    <name evidence="1" type="ORF">CB4_01379</name>
</gene>
<proteinExistence type="predicted"/>
<name>A0A0U5ATX6_9BACL</name>
<evidence type="ECO:0000313" key="2">
    <source>
        <dbReference type="Proteomes" id="UP000217696"/>
    </source>
</evidence>
<sequence>MTLSVTAYHNLHIAPYQLVSLQHVRITKQINEHTRLYFTAIVPEEGKDDYIKMTEAQTKVEVSHLDEKGKKTLLFTGMILNLEIKMVRDIYYMEVEAVSHTYILDQAC</sequence>
<organism evidence="1 2">
    <name type="scientific">Aneurinibacillus soli</name>
    <dbReference type="NCBI Taxonomy" id="1500254"/>
    <lineage>
        <taxon>Bacteria</taxon>
        <taxon>Bacillati</taxon>
        <taxon>Bacillota</taxon>
        <taxon>Bacilli</taxon>
        <taxon>Bacillales</taxon>
        <taxon>Paenibacillaceae</taxon>
        <taxon>Aneurinibacillus group</taxon>
        <taxon>Aneurinibacillus</taxon>
    </lineage>
</organism>
<dbReference type="EMBL" id="AP017312">
    <property type="protein sequence ID" value="BAU27210.1"/>
    <property type="molecule type" value="Genomic_DNA"/>
</dbReference>
<dbReference type="SUPFAM" id="SSF69279">
    <property type="entry name" value="Phage tail proteins"/>
    <property type="match status" value="1"/>
</dbReference>
<reference evidence="1 2" key="1">
    <citation type="submission" date="2015-12" db="EMBL/GenBank/DDBJ databases">
        <title>Genome sequence of Aneurinibacillus soli.</title>
        <authorList>
            <person name="Lee J.S."/>
            <person name="Lee K.C."/>
            <person name="Kim K.K."/>
            <person name="Lee B.W."/>
        </authorList>
    </citation>
    <scope>NUCLEOTIDE SEQUENCE [LARGE SCALE GENOMIC DNA]</scope>
    <source>
        <strain evidence="1 2">CB4</strain>
    </source>
</reference>
<dbReference type="AlphaFoldDB" id="A0A0U5ATX6"/>
<keyword evidence="2" id="KW-1185">Reference proteome</keyword>
<dbReference type="OrthoDB" id="95423at2"/>
<evidence type="ECO:0000313" key="1">
    <source>
        <dbReference type="EMBL" id="BAU27210.1"/>
    </source>
</evidence>
<accession>A0A0U5ATX6</accession>
<protein>
    <submittedName>
        <fullName evidence="1">Uncharacterized protein</fullName>
    </submittedName>
</protein>
<dbReference type="KEGG" id="asoc:CB4_01379"/>
<dbReference type="RefSeq" id="WP_096464370.1">
    <property type="nucleotide sequence ID" value="NZ_AP017312.1"/>
</dbReference>